<proteinExistence type="inferred from homology"/>
<dbReference type="SMART" id="SM00487">
    <property type="entry name" value="DEXDc"/>
    <property type="match status" value="1"/>
</dbReference>
<keyword evidence="4 10" id="KW-0347">Helicase</keyword>
<sequence length="528" mass="57795">MAKPTKKKEDSKKRRRKEEDEEHATDEQDDEPASATVTAPESSEGGNEEEDSDDGDGIISKKSFASLNIHTSLLDSIKSLKWDNATQIQAQSIPAALEGRDVIGLAETGSGKTGAFSIPILNYLLEKPQKQVFAVILAPTRELAFQINEVMVALGQGIGASSVCIVGGVDMASQAIALARNPHIVVATPGRLLDHLENTKGFHLRQLKYLVMDEADRMLSMDFEKEINQILEVIPDSEKGRRTMLFSATMTSKVEKLQRASLVNPIRVEVSTKFQTPKKLLQSYLFIPAKYKDCYLTYLINEHAGQSILVFGATCNNVQRLALMLRNLGFPAICLHGQMSQPKRLGALTKFKAGGRDILICTDVASRGLDIPSVDVVINFDLPGHGKDYIHRVGRTARAGRSGKAIAMVTQYDVEVYQRLEHLLGQRLSECKLAEEEVLMLLERVNEAQRLATREVKEQLASRDGNGRGRKKGKYEGGDGDGEAAIKQDMKRGFYAGGSGGRGGGFHNQRGSGKSHKKGGGRGGGHRR</sequence>
<dbReference type="CDD" id="cd17954">
    <property type="entry name" value="DEADc_DDX47"/>
    <property type="match status" value="1"/>
</dbReference>
<feature type="compositionally biased region" description="Gly residues" evidence="11">
    <location>
        <begin position="495"/>
        <end position="506"/>
    </location>
</feature>
<dbReference type="Gene3D" id="3.40.50.300">
    <property type="entry name" value="P-loop containing nucleotide triphosphate hydrolases"/>
    <property type="match status" value="2"/>
</dbReference>
<dbReference type="CDD" id="cd18787">
    <property type="entry name" value="SF2_C_DEAD"/>
    <property type="match status" value="1"/>
</dbReference>
<comment type="similarity">
    <text evidence="8">Belongs to the DEAD box helicase family. DDX47/RRP3 subfamily.</text>
</comment>
<keyword evidence="7" id="KW-0539">Nucleus</keyword>
<dbReference type="InterPro" id="IPR027417">
    <property type="entry name" value="P-loop_NTPase"/>
</dbReference>
<dbReference type="GO" id="GO:0005524">
    <property type="term" value="F:ATP binding"/>
    <property type="evidence" value="ECO:0007669"/>
    <property type="project" value="UniProtKB-KW"/>
</dbReference>
<evidence type="ECO:0000256" key="9">
    <source>
        <dbReference type="PROSITE-ProRule" id="PRU00552"/>
    </source>
</evidence>
<evidence type="ECO:0000256" key="2">
    <source>
        <dbReference type="ARBA" id="ARBA00022741"/>
    </source>
</evidence>
<feature type="domain" description="Helicase ATP-binding" evidence="12">
    <location>
        <begin position="93"/>
        <end position="268"/>
    </location>
</feature>
<feature type="region of interest" description="Disordered" evidence="11">
    <location>
        <begin position="453"/>
        <end position="528"/>
    </location>
</feature>
<evidence type="ECO:0000313" key="16">
    <source>
        <dbReference type="Proteomes" id="UP001224775"/>
    </source>
</evidence>
<dbReference type="EC" id="3.6.4.13" evidence="15"/>
<evidence type="ECO:0000256" key="7">
    <source>
        <dbReference type="ARBA" id="ARBA00023242"/>
    </source>
</evidence>
<feature type="compositionally biased region" description="Acidic residues" evidence="11">
    <location>
        <begin position="46"/>
        <end position="56"/>
    </location>
</feature>
<dbReference type="PROSITE" id="PS51195">
    <property type="entry name" value="Q_MOTIF"/>
    <property type="match status" value="1"/>
</dbReference>
<evidence type="ECO:0000256" key="1">
    <source>
        <dbReference type="ARBA" id="ARBA00004123"/>
    </source>
</evidence>
<dbReference type="Proteomes" id="UP001224775">
    <property type="component" value="Unassembled WGS sequence"/>
</dbReference>
<evidence type="ECO:0000313" key="15">
    <source>
        <dbReference type="EMBL" id="KAK1747827.1"/>
    </source>
</evidence>
<keyword evidence="6" id="KW-0694">RNA-binding</keyword>
<evidence type="ECO:0000256" key="5">
    <source>
        <dbReference type="ARBA" id="ARBA00022840"/>
    </source>
</evidence>
<evidence type="ECO:0000256" key="6">
    <source>
        <dbReference type="ARBA" id="ARBA00022884"/>
    </source>
</evidence>
<evidence type="ECO:0000259" key="14">
    <source>
        <dbReference type="PROSITE" id="PS51195"/>
    </source>
</evidence>
<dbReference type="PANTHER" id="PTHR47959">
    <property type="entry name" value="ATP-DEPENDENT RNA HELICASE RHLE-RELATED"/>
    <property type="match status" value="1"/>
</dbReference>
<dbReference type="PROSITE" id="PS51194">
    <property type="entry name" value="HELICASE_CTER"/>
    <property type="match status" value="1"/>
</dbReference>
<dbReference type="PROSITE" id="PS00039">
    <property type="entry name" value="DEAD_ATP_HELICASE"/>
    <property type="match status" value="1"/>
</dbReference>
<dbReference type="EMBL" id="JATAAI010000002">
    <property type="protein sequence ID" value="KAK1747827.1"/>
    <property type="molecule type" value="Genomic_DNA"/>
</dbReference>
<dbReference type="Pfam" id="PF00271">
    <property type="entry name" value="Helicase_C"/>
    <property type="match status" value="1"/>
</dbReference>
<keyword evidence="5 10" id="KW-0067">ATP-binding</keyword>
<dbReference type="InterPro" id="IPR014014">
    <property type="entry name" value="RNA_helicase_DEAD_Q_motif"/>
</dbReference>
<keyword evidence="2 10" id="KW-0547">Nucleotide-binding</keyword>
<dbReference type="GO" id="GO:0016787">
    <property type="term" value="F:hydrolase activity"/>
    <property type="evidence" value="ECO:0007669"/>
    <property type="project" value="UniProtKB-KW"/>
</dbReference>
<evidence type="ECO:0000259" key="12">
    <source>
        <dbReference type="PROSITE" id="PS51192"/>
    </source>
</evidence>
<dbReference type="PANTHER" id="PTHR47959:SF20">
    <property type="entry name" value="RNA HELICASE"/>
    <property type="match status" value="1"/>
</dbReference>
<organism evidence="15 16">
    <name type="scientific">Skeletonema marinoi</name>
    <dbReference type="NCBI Taxonomy" id="267567"/>
    <lineage>
        <taxon>Eukaryota</taxon>
        <taxon>Sar</taxon>
        <taxon>Stramenopiles</taxon>
        <taxon>Ochrophyta</taxon>
        <taxon>Bacillariophyta</taxon>
        <taxon>Coscinodiscophyceae</taxon>
        <taxon>Thalassiosirophycidae</taxon>
        <taxon>Thalassiosirales</taxon>
        <taxon>Skeletonemataceae</taxon>
        <taxon>Skeletonema</taxon>
        <taxon>Skeletonema marinoi-dohrnii complex</taxon>
    </lineage>
</organism>
<keyword evidence="16" id="KW-1185">Reference proteome</keyword>
<evidence type="ECO:0000256" key="4">
    <source>
        <dbReference type="ARBA" id="ARBA00022806"/>
    </source>
</evidence>
<accession>A0AAD8YKJ3</accession>
<dbReference type="GO" id="GO:0005634">
    <property type="term" value="C:nucleus"/>
    <property type="evidence" value="ECO:0007669"/>
    <property type="project" value="UniProtKB-SubCell"/>
</dbReference>
<evidence type="ECO:0000256" key="8">
    <source>
        <dbReference type="ARBA" id="ARBA00024350"/>
    </source>
</evidence>
<dbReference type="InterPro" id="IPR014001">
    <property type="entry name" value="Helicase_ATP-bd"/>
</dbReference>
<evidence type="ECO:0000256" key="3">
    <source>
        <dbReference type="ARBA" id="ARBA00022801"/>
    </source>
</evidence>
<dbReference type="InterPro" id="IPR000629">
    <property type="entry name" value="RNA-helicase_DEAD-box_CS"/>
</dbReference>
<evidence type="ECO:0000259" key="13">
    <source>
        <dbReference type="PROSITE" id="PS51194"/>
    </source>
</evidence>
<gene>
    <name evidence="15" type="ORF">QTG54_001790</name>
</gene>
<evidence type="ECO:0000256" key="10">
    <source>
        <dbReference type="RuleBase" id="RU000492"/>
    </source>
</evidence>
<dbReference type="InterPro" id="IPR001650">
    <property type="entry name" value="Helicase_C-like"/>
</dbReference>
<keyword evidence="3 10" id="KW-0378">Hydrolase</keyword>
<reference evidence="15" key="1">
    <citation type="submission" date="2023-06" db="EMBL/GenBank/DDBJ databases">
        <title>Survivors Of The Sea: Transcriptome response of Skeletonema marinoi to long-term dormancy.</title>
        <authorList>
            <person name="Pinder M.I.M."/>
            <person name="Kourtchenko O."/>
            <person name="Robertson E.K."/>
            <person name="Larsson T."/>
            <person name="Maumus F."/>
            <person name="Osuna-Cruz C.M."/>
            <person name="Vancaester E."/>
            <person name="Stenow R."/>
            <person name="Vandepoele K."/>
            <person name="Ploug H."/>
            <person name="Bruchert V."/>
            <person name="Godhe A."/>
            <person name="Topel M."/>
        </authorList>
    </citation>
    <scope>NUCLEOTIDE SEQUENCE</scope>
    <source>
        <strain evidence="15">R05AC</strain>
    </source>
</reference>
<comment type="subcellular location">
    <subcellularLocation>
        <location evidence="1">Nucleus</location>
    </subcellularLocation>
</comment>
<dbReference type="SMART" id="SM00490">
    <property type="entry name" value="HELICc"/>
    <property type="match status" value="1"/>
</dbReference>
<feature type="short sequence motif" description="Q motif" evidence="9">
    <location>
        <begin position="62"/>
        <end position="90"/>
    </location>
</feature>
<feature type="compositionally biased region" description="Basic and acidic residues" evidence="11">
    <location>
        <begin position="453"/>
        <end position="467"/>
    </location>
</feature>
<dbReference type="GO" id="GO:0003724">
    <property type="term" value="F:RNA helicase activity"/>
    <property type="evidence" value="ECO:0007669"/>
    <property type="project" value="UniProtKB-EC"/>
</dbReference>
<feature type="domain" description="DEAD-box RNA helicase Q" evidence="14">
    <location>
        <begin position="62"/>
        <end position="90"/>
    </location>
</feature>
<protein>
    <submittedName>
        <fullName evidence="15">ATP-dependent RNA helicase</fullName>
        <ecNumber evidence="15">3.6.4.13</ecNumber>
    </submittedName>
</protein>
<evidence type="ECO:0000256" key="11">
    <source>
        <dbReference type="SAM" id="MobiDB-lite"/>
    </source>
</evidence>
<dbReference type="GO" id="GO:0003723">
    <property type="term" value="F:RNA binding"/>
    <property type="evidence" value="ECO:0007669"/>
    <property type="project" value="UniProtKB-KW"/>
</dbReference>
<dbReference type="PROSITE" id="PS51192">
    <property type="entry name" value="HELICASE_ATP_BIND_1"/>
    <property type="match status" value="1"/>
</dbReference>
<feature type="compositionally biased region" description="Acidic residues" evidence="11">
    <location>
        <begin position="19"/>
        <end position="32"/>
    </location>
</feature>
<dbReference type="InterPro" id="IPR011545">
    <property type="entry name" value="DEAD/DEAH_box_helicase_dom"/>
</dbReference>
<feature type="compositionally biased region" description="Basic residues" evidence="11">
    <location>
        <begin position="513"/>
        <end position="528"/>
    </location>
</feature>
<feature type="domain" description="Helicase C-terminal" evidence="13">
    <location>
        <begin position="279"/>
        <end position="439"/>
    </location>
</feature>
<dbReference type="SUPFAM" id="SSF52540">
    <property type="entry name" value="P-loop containing nucleoside triphosphate hydrolases"/>
    <property type="match status" value="1"/>
</dbReference>
<comment type="caution">
    <text evidence="15">The sequence shown here is derived from an EMBL/GenBank/DDBJ whole genome shotgun (WGS) entry which is preliminary data.</text>
</comment>
<dbReference type="Pfam" id="PF00270">
    <property type="entry name" value="DEAD"/>
    <property type="match status" value="1"/>
</dbReference>
<dbReference type="InterPro" id="IPR050079">
    <property type="entry name" value="DEAD_box_RNA_helicase"/>
</dbReference>
<dbReference type="AlphaFoldDB" id="A0AAD8YKJ3"/>
<feature type="region of interest" description="Disordered" evidence="11">
    <location>
        <begin position="1"/>
        <end position="59"/>
    </location>
</feature>
<dbReference type="InterPro" id="IPR044765">
    <property type="entry name" value="DDX47/Rrp3_DEADc"/>
</dbReference>
<name>A0AAD8YKJ3_9STRA</name>
<dbReference type="GO" id="GO:0005829">
    <property type="term" value="C:cytosol"/>
    <property type="evidence" value="ECO:0007669"/>
    <property type="project" value="TreeGrafter"/>
</dbReference>